<dbReference type="InterPro" id="IPR035979">
    <property type="entry name" value="RBD_domain_sf"/>
</dbReference>
<evidence type="ECO:0000313" key="6">
    <source>
        <dbReference type="Proteomes" id="UP000807716"/>
    </source>
</evidence>
<dbReference type="GO" id="GO:0003723">
    <property type="term" value="F:RNA binding"/>
    <property type="evidence" value="ECO:0007669"/>
    <property type="project" value="UniProtKB-UniRule"/>
</dbReference>
<keyword evidence="6" id="KW-1185">Reference proteome</keyword>
<feature type="compositionally biased region" description="Basic and acidic residues" evidence="3">
    <location>
        <begin position="136"/>
        <end position="148"/>
    </location>
</feature>
<comment type="caution">
    <text evidence="5">The sequence shown here is derived from an EMBL/GenBank/DDBJ whole genome shotgun (WGS) entry which is preliminary data.</text>
</comment>
<feature type="region of interest" description="Disordered" evidence="3">
    <location>
        <begin position="101"/>
        <end position="202"/>
    </location>
</feature>
<gene>
    <name evidence="5" type="ORF">DFQ27_000045</name>
</gene>
<feature type="compositionally biased region" description="Pro residues" evidence="3">
    <location>
        <begin position="155"/>
        <end position="170"/>
    </location>
</feature>
<dbReference type="SMART" id="SM00360">
    <property type="entry name" value="RRM"/>
    <property type="match status" value="1"/>
</dbReference>
<dbReference type="PANTHER" id="PTHR21245">
    <property type="entry name" value="HETEROGENEOUS NUCLEAR RIBONUCLEOPROTEIN"/>
    <property type="match status" value="1"/>
</dbReference>
<name>A0A9P6QNJ4_9FUNG</name>
<proteinExistence type="predicted"/>
<reference evidence="5" key="1">
    <citation type="journal article" date="2020" name="Fungal Divers.">
        <title>Resolving the Mortierellaceae phylogeny through synthesis of multi-gene phylogenetics and phylogenomics.</title>
        <authorList>
            <person name="Vandepol N."/>
            <person name="Liber J."/>
            <person name="Desiro A."/>
            <person name="Na H."/>
            <person name="Kennedy M."/>
            <person name="Barry K."/>
            <person name="Grigoriev I.V."/>
            <person name="Miller A.N."/>
            <person name="O'Donnell K."/>
            <person name="Stajich J.E."/>
            <person name="Bonito G."/>
        </authorList>
    </citation>
    <scope>NUCLEOTIDE SEQUENCE</scope>
    <source>
        <strain evidence="5">BC1065</strain>
    </source>
</reference>
<feature type="region of interest" description="Disordered" evidence="3">
    <location>
        <begin position="1"/>
        <end position="29"/>
    </location>
</feature>
<dbReference type="EMBL" id="JAAAJB010000001">
    <property type="protein sequence ID" value="KAG0270694.1"/>
    <property type="molecule type" value="Genomic_DNA"/>
</dbReference>
<accession>A0A9P6QNJ4</accession>
<feature type="compositionally biased region" description="Low complexity" evidence="3">
    <location>
        <begin position="175"/>
        <end position="186"/>
    </location>
</feature>
<feature type="compositionally biased region" description="Basic and acidic residues" evidence="3">
    <location>
        <begin position="193"/>
        <end position="202"/>
    </location>
</feature>
<organism evidence="5 6">
    <name type="scientific">Actinomortierella ambigua</name>
    <dbReference type="NCBI Taxonomy" id="1343610"/>
    <lineage>
        <taxon>Eukaryota</taxon>
        <taxon>Fungi</taxon>
        <taxon>Fungi incertae sedis</taxon>
        <taxon>Mucoromycota</taxon>
        <taxon>Mortierellomycotina</taxon>
        <taxon>Mortierellomycetes</taxon>
        <taxon>Mortierellales</taxon>
        <taxon>Mortierellaceae</taxon>
        <taxon>Actinomortierella</taxon>
    </lineage>
</organism>
<dbReference type="SUPFAM" id="SSF54928">
    <property type="entry name" value="RNA-binding domain, RBD"/>
    <property type="match status" value="1"/>
</dbReference>
<dbReference type="OrthoDB" id="6730379at2759"/>
<evidence type="ECO:0000256" key="1">
    <source>
        <dbReference type="ARBA" id="ARBA00022884"/>
    </source>
</evidence>
<sequence>MESNPLFYPKKPTEALHQGSQSATSASRKDDKRIYIGNLDPAIDEYTVVKLFTPYGRIANLDFMFHWHGPKKGTPRGYCFLEYETTEQAGAAVKAMNKKTAPVKAESDAANKKRPVDSSRPTNFSLLKTGSLKNASMDEKIKAMEKKLAQMAAPPARPTPPVHPSLPPKPRIPESPASSASGSASSQPHRRTKDVSNRAKPY</sequence>
<dbReference type="AlphaFoldDB" id="A0A9P6QNJ4"/>
<feature type="compositionally biased region" description="Basic and acidic residues" evidence="3">
    <location>
        <begin position="105"/>
        <end position="117"/>
    </location>
</feature>
<keyword evidence="1 2" id="KW-0694">RNA-binding</keyword>
<dbReference type="InterPro" id="IPR012677">
    <property type="entry name" value="Nucleotide-bd_a/b_plait_sf"/>
</dbReference>
<evidence type="ECO:0000256" key="3">
    <source>
        <dbReference type="SAM" id="MobiDB-lite"/>
    </source>
</evidence>
<evidence type="ECO:0000259" key="4">
    <source>
        <dbReference type="PROSITE" id="PS50102"/>
    </source>
</evidence>
<dbReference type="Proteomes" id="UP000807716">
    <property type="component" value="Unassembled WGS sequence"/>
</dbReference>
<feature type="compositionally biased region" description="Polar residues" evidence="3">
    <location>
        <begin position="119"/>
        <end position="134"/>
    </location>
</feature>
<protein>
    <recommendedName>
        <fullName evidence="4">RRM domain-containing protein</fullName>
    </recommendedName>
</protein>
<dbReference type="InterPro" id="IPR000504">
    <property type="entry name" value="RRM_dom"/>
</dbReference>
<dbReference type="Pfam" id="PF00076">
    <property type="entry name" value="RRM_1"/>
    <property type="match status" value="1"/>
</dbReference>
<feature type="domain" description="RRM" evidence="4">
    <location>
        <begin position="32"/>
        <end position="121"/>
    </location>
</feature>
<evidence type="ECO:0000313" key="5">
    <source>
        <dbReference type="EMBL" id="KAG0270694.1"/>
    </source>
</evidence>
<dbReference type="Gene3D" id="3.30.70.330">
    <property type="match status" value="1"/>
</dbReference>
<evidence type="ECO:0000256" key="2">
    <source>
        <dbReference type="PROSITE-ProRule" id="PRU00176"/>
    </source>
</evidence>
<dbReference type="PROSITE" id="PS50102">
    <property type="entry name" value="RRM"/>
    <property type="match status" value="1"/>
</dbReference>